<accession>A0A397VY60</accession>
<dbReference type="AlphaFoldDB" id="A0A397VY60"/>
<sequence length="139" mass="15060">MLSIRSIAIFIAIFAFIFTYLHATPLPYLSSVGDKAVATLAQLNGTVTFLQFSDTLVTYGGMFNQGINFNDPDHYDLNFGGVGNTFSHYNITTNPPIAGPWSFTGIGDVGILLGRNFSVLYNLLIIDSAIIVKATSSQK</sequence>
<organism evidence="1 2">
    <name type="scientific">Gigaspora rosea</name>
    <dbReference type="NCBI Taxonomy" id="44941"/>
    <lineage>
        <taxon>Eukaryota</taxon>
        <taxon>Fungi</taxon>
        <taxon>Fungi incertae sedis</taxon>
        <taxon>Mucoromycota</taxon>
        <taxon>Glomeromycotina</taxon>
        <taxon>Glomeromycetes</taxon>
        <taxon>Diversisporales</taxon>
        <taxon>Gigasporaceae</taxon>
        <taxon>Gigaspora</taxon>
    </lineage>
</organism>
<keyword evidence="2" id="KW-1185">Reference proteome</keyword>
<evidence type="ECO:0000313" key="1">
    <source>
        <dbReference type="EMBL" id="RIB24943.1"/>
    </source>
</evidence>
<evidence type="ECO:0000313" key="2">
    <source>
        <dbReference type="Proteomes" id="UP000266673"/>
    </source>
</evidence>
<dbReference type="Proteomes" id="UP000266673">
    <property type="component" value="Unassembled WGS sequence"/>
</dbReference>
<dbReference type="EMBL" id="QKWP01000195">
    <property type="protein sequence ID" value="RIB24943.1"/>
    <property type="molecule type" value="Genomic_DNA"/>
</dbReference>
<reference evidence="1 2" key="1">
    <citation type="submission" date="2018-06" db="EMBL/GenBank/DDBJ databases">
        <title>Comparative genomics reveals the genomic features of Rhizophagus irregularis, R. cerebriforme, R. diaphanum and Gigaspora rosea, and their symbiotic lifestyle signature.</title>
        <authorList>
            <person name="Morin E."/>
            <person name="San Clemente H."/>
            <person name="Chen E.C.H."/>
            <person name="De La Providencia I."/>
            <person name="Hainaut M."/>
            <person name="Kuo A."/>
            <person name="Kohler A."/>
            <person name="Murat C."/>
            <person name="Tang N."/>
            <person name="Roy S."/>
            <person name="Loubradou J."/>
            <person name="Henrissat B."/>
            <person name="Grigoriev I.V."/>
            <person name="Corradi N."/>
            <person name="Roux C."/>
            <person name="Martin F.M."/>
        </authorList>
    </citation>
    <scope>NUCLEOTIDE SEQUENCE [LARGE SCALE GENOMIC DNA]</scope>
    <source>
        <strain evidence="1 2">DAOM 194757</strain>
    </source>
</reference>
<protein>
    <submittedName>
        <fullName evidence="1">Uncharacterized protein</fullName>
    </submittedName>
</protein>
<proteinExistence type="predicted"/>
<comment type="caution">
    <text evidence="1">The sequence shown here is derived from an EMBL/GenBank/DDBJ whole genome shotgun (WGS) entry which is preliminary data.</text>
</comment>
<gene>
    <name evidence="1" type="ORF">C2G38_2167252</name>
</gene>
<name>A0A397VY60_9GLOM</name>
<dbReference type="OrthoDB" id="2370796at2759"/>